<dbReference type="HOGENOM" id="CLU_1335003_0_0_2"/>
<dbReference type="OrthoDB" id="26340at2157"/>
<dbReference type="AlphaFoldDB" id="H3ZNR8"/>
<dbReference type="InterPro" id="IPR016181">
    <property type="entry name" value="Acyl_CoA_acyltransferase"/>
</dbReference>
<organism evidence="1 2">
    <name type="scientific">Thermococcus litoralis (strain ATCC 51850 / DSM 5473 / JCM 8560 / NS-C)</name>
    <dbReference type="NCBI Taxonomy" id="523849"/>
    <lineage>
        <taxon>Archaea</taxon>
        <taxon>Methanobacteriati</taxon>
        <taxon>Methanobacteriota</taxon>
        <taxon>Thermococci</taxon>
        <taxon>Thermococcales</taxon>
        <taxon>Thermococcaceae</taxon>
        <taxon>Thermococcus</taxon>
    </lineage>
</organism>
<dbReference type="Pfam" id="PF06557">
    <property type="entry name" value="DUF1122"/>
    <property type="match status" value="1"/>
</dbReference>
<evidence type="ECO:0008006" key="3">
    <source>
        <dbReference type="Google" id="ProtNLM"/>
    </source>
</evidence>
<dbReference type="RefSeq" id="WP_004068441.1">
    <property type="nucleotide sequence ID" value="NC_022084.1"/>
</dbReference>
<dbReference type="EMBL" id="CP006670">
    <property type="protein sequence ID" value="EHR78377.1"/>
    <property type="molecule type" value="Genomic_DNA"/>
</dbReference>
<gene>
    <name evidence="1" type="ORF">OCC_12401</name>
</gene>
<dbReference type="Gene3D" id="3.40.630.30">
    <property type="match status" value="1"/>
</dbReference>
<dbReference type="PaxDb" id="523849-OCC_12401"/>
<proteinExistence type="predicted"/>
<accession>H3ZNR8</accession>
<evidence type="ECO:0000313" key="2">
    <source>
        <dbReference type="Proteomes" id="UP000015502"/>
    </source>
</evidence>
<sequence>MIENAVEKLLSGIKVGEFEIYAEKYPGRFPNEALLEIFIEKGSLRDHLLYARVYFGRRYYSSWVEVSSINPTPNVGLLYFNSPVEDTLLELFASHLKPGEHIFVSYVEDLETKRALYFGAPAPTTRLGFKLFNLGFTWFKDWYFPEGFKEGGEKLQAEKPLNEEQRRVHLLNIRKELEEFLERGEITDRHLLGALKRGQMLLNSLNELI</sequence>
<keyword evidence="2" id="KW-1185">Reference proteome</keyword>
<reference evidence="1 2" key="1">
    <citation type="journal article" date="2012" name="J. Bacteriol.">
        <title>Genome sequence of the model hyperthermophilic archaeon Thermococcus litoralis NS-C.</title>
        <authorList>
            <person name="Gardner A.F."/>
            <person name="Kumar S."/>
            <person name="Perler F.B."/>
        </authorList>
    </citation>
    <scope>NUCLEOTIDE SEQUENCE [LARGE SCALE GENOMIC DNA]</scope>
    <source>
        <strain evidence="2">ATCC 51850 / DSM 5473 / JCM 8560 / NS-C</strain>
    </source>
</reference>
<protein>
    <recommendedName>
        <fullName evidence="3">DUF1122 domain-containing protein</fullName>
    </recommendedName>
</protein>
<name>H3ZNR8_THELN</name>
<dbReference type="Proteomes" id="UP000015502">
    <property type="component" value="Chromosome"/>
</dbReference>
<dbReference type="KEGG" id="tlt:OCC_12401"/>
<dbReference type="GeneID" id="16549601"/>
<dbReference type="InterPro" id="IPR008304">
    <property type="entry name" value="UCP017998"/>
</dbReference>
<evidence type="ECO:0000313" key="1">
    <source>
        <dbReference type="EMBL" id="EHR78377.1"/>
    </source>
</evidence>
<dbReference type="STRING" id="523849.OCC_12401"/>
<dbReference type="SUPFAM" id="SSF55729">
    <property type="entry name" value="Acyl-CoA N-acyltransferases (Nat)"/>
    <property type="match status" value="1"/>
</dbReference>